<keyword evidence="1" id="KW-0472">Membrane</keyword>
<evidence type="ECO:0000313" key="2">
    <source>
        <dbReference type="EMBL" id="DAD74332.1"/>
    </source>
</evidence>
<feature type="transmembrane region" description="Helical" evidence="1">
    <location>
        <begin position="6"/>
        <end position="28"/>
    </location>
</feature>
<sequence>MKEIVLNVFTSVMMVIVVSALCSGVTYLRKYIDGTLERLKNDERFKDNAFAQNSFYFAENFIAGLTRTAVAAMEQAKAKDLRQKVAEGLVSREKLQALALEVRESVKAQLSPVMIEEVNKYILDLDSYIDDKIEASVLDLKRAAVK</sequence>
<proteinExistence type="predicted"/>
<name>A0A8S5LWJ2_9CAUD</name>
<keyword evidence="1" id="KW-1133">Transmembrane helix</keyword>
<protein>
    <submittedName>
        <fullName evidence="2">Uncharacterized protein</fullName>
    </submittedName>
</protein>
<reference evidence="2" key="1">
    <citation type="journal article" date="2021" name="Proc. Natl. Acad. Sci. U.S.A.">
        <title>A Catalog of Tens of Thousands of Viruses from Human Metagenomes Reveals Hidden Associations with Chronic Diseases.</title>
        <authorList>
            <person name="Tisza M.J."/>
            <person name="Buck C.B."/>
        </authorList>
    </citation>
    <scope>NUCLEOTIDE SEQUENCE</scope>
    <source>
        <strain evidence="2">CtabX13</strain>
    </source>
</reference>
<organism evidence="2">
    <name type="scientific">Siphoviridae sp. ctabX13</name>
    <dbReference type="NCBI Taxonomy" id="2826389"/>
    <lineage>
        <taxon>Viruses</taxon>
        <taxon>Duplodnaviria</taxon>
        <taxon>Heunggongvirae</taxon>
        <taxon>Uroviricota</taxon>
        <taxon>Caudoviricetes</taxon>
    </lineage>
</organism>
<dbReference type="EMBL" id="BK014758">
    <property type="protein sequence ID" value="DAD74332.1"/>
    <property type="molecule type" value="Genomic_DNA"/>
</dbReference>
<keyword evidence="1" id="KW-0812">Transmembrane</keyword>
<evidence type="ECO:0000256" key="1">
    <source>
        <dbReference type="SAM" id="Phobius"/>
    </source>
</evidence>
<accession>A0A8S5LWJ2</accession>